<gene>
    <name evidence="2" type="ORF">RRG08_058588</name>
</gene>
<protein>
    <submittedName>
        <fullName evidence="2">Uncharacterized protein</fullName>
    </submittedName>
</protein>
<dbReference type="Proteomes" id="UP001283361">
    <property type="component" value="Unassembled WGS sequence"/>
</dbReference>
<evidence type="ECO:0000256" key="1">
    <source>
        <dbReference type="SAM" id="MobiDB-lite"/>
    </source>
</evidence>
<name>A0AAE0YST5_9GAST</name>
<sequence>AFLSVPHSGSRANHDSARAARAAGRPGMPHQAEVGCRLPLSASQQLKERADRPGILSKNASRQAQGLADQPEVLGKNGIVAFLLVPPGGSGRADRPEILKARSRLSPSSQCLTAAQGLADRPEVLSKNASTAAQGLAQPARGTEQKVGCRLPLRYLTAAQRS</sequence>
<accession>A0AAE0YST5</accession>
<feature type="non-terminal residue" evidence="2">
    <location>
        <position position="1"/>
    </location>
</feature>
<feature type="region of interest" description="Disordered" evidence="1">
    <location>
        <begin position="1"/>
        <end position="32"/>
    </location>
</feature>
<proteinExistence type="predicted"/>
<keyword evidence="3" id="KW-1185">Reference proteome</keyword>
<organism evidence="2 3">
    <name type="scientific">Elysia crispata</name>
    <name type="common">lettuce slug</name>
    <dbReference type="NCBI Taxonomy" id="231223"/>
    <lineage>
        <taxon>Eukaryota</taxon>
        <taxon>Metazoa</taxon>
        <taxon>Spiralia</taxon>
        <taxon>Lophotrochozoa</taxon>
        <taxon>Mollusca</taxon>
        <taxon>Gastropoda</taxon>
        <taxon>Heterobranchia</taxon>
        <taxon>Euthyneura</taxon>
        <taxon>Panpulmonata</taxon>
        <taxon>Sacoglossa</taxon>
        <taxon>Placobranchoidea</taxon>
        <taxon>Plakobranchidae</taxon>
        <taxon>Elysia</taxon>
    </lineage>
</organism>
<dbReference type="AlphaFoldDB" id="A0AAE0YST5"/>
<comment type="caution">
    <text evidence="2">The sequence shown here is derived from an EMBL/GenBank/DDBJ whole genome shotgun (WGS) entry which is preliminary data.</text>
</comment>
<dbReference type="EMBL" id="JAWDGP010005552">
    <property type="protein sequence ID" value="KAK3756141.1"/>
    <property type="molecule type" value="Genomic_DNA"/>
</dbReference>
<feature type="region of interest" description="Disordered" evidence="1">
    <location>
        <begin position="44"/>
        <end position="70"/>
    </location>
</feature>
<evidence type="ECO:0000313" key="2">
    <source>
        <dbReference type="EMBL" id="KAK3756141.1"/>
    </source>
</evidence>
<reference evidence="2" key="1">
    <citation type="journal article" date="2023" name="G3 (Bethesda)">
        <title>A reference genome for the long-term kleptoplast-retaining sea slug Elysia crispata morphotype clarki.</title>
        <authorList>
            <person name="Eastman K.E."/>
            <person name="Pendleton A.L."/>
            <person name="Shaikh M.A."/>
            <person name="Suttiyut T."/>
            <person name="Ogas R."/>
            <person name="Tomko P."/>
            <person name="Gavelis G."/>
            <person name="Widhalm J.R."/>
            <person name="Wisecaver J.H."/>
        </authorList>
    </citation>
    <scope>NUCLEOTIDE SEQUENCE</scope>
    <source>
        <strain evidence="2">ECLA1</strain>
    </source>
</reference>
<evidence type="ECO:0000313" key="3">
    <source>
        <dbReference type="Proteomes" id="UP001283361"/>
    </source>
</evidence>